<dbReference type="Proteomes" id="UP000247702">
    <property type="component" value="Unassembled WGS sequence"/>
</dbReference>
<reference evidence="1 2" key="1">
    <citation type="submission" date="2017-11" db="EMBL/GenBank/DDBJ databases">
        <title>The genome of Rhizophagus clarus HR1 reveals common genetic basis of auxotrophy among arbuscular mycorrhizal fungi.</title>
        <authorList>
            <person name="Kobayashi Y."/>
        </authorList>
    </citation>
    <scope>NUCLEOTIDE SEQUENCE [LARGE SCALE GENOMIC DNA]</scope>
    <source>
        <strain evidence="1 2">HR1</strain>
    </source>
</reference>
<evidence type="ECO:0000313" key="2">
    <source>
        <dbReference type="Proteomes" id="UP000247702"/>
    </source>
</evidence>
<gene>
    <name evidence="1" type="ORF">RclHR1_11110001</name>
</gene>
<evidence type="ECO:0000313" key="1">
    <source>
        <dbReference type="EMBL" id="GBB84552.1"/>
    </source>
</evidence>
<sequence>MGNSQSSFVGLNTLNVRRDDGFLRVALTTNSSGFYLQHQQWMSYYVLIDNDGFVKEIEITKKPVRTTIFQVNLI</sequence>
<name>A0A2Z6Q819_9GLOM</name>
<protein>
    <submittedName>
        <fullName evidence="1">Uncharacterized protein</fullName>
    </submittedName>
</protein>
<dbReference type="EMBL" id="BEXD01000127">
    <property type="protein sequence ID" value="GBB84552.1"/>
    <property type="molecule type" value="Genomic_DNA"/>
</dbReference>
<dbReference type="AlphaFoldDB" id="A0A2Z6Q819"/>
<comment type="caution">
    <text evidence="1">The sequence shown here is derived from an EMBL/GenBank/DDBJ whole genome shotgun (WGS) entry which is preliminary data.</text>
</comment>
<proteinExistence type="predicted"/>
<organism evidence="1 2">
    <name type="scientific">Rhizophagus clarus</name>
    <dbReference type="NCBI Taxonomy" id="94130"/>
    <lineage>
        <taxon>Eukaryota</taxon>
        <taxon>Fungi</taxon>
        <taxon>Fungi incertae sedis</taxon>
        <taxon>Mucoromycota</taxon>
        <taxon>Glomeromycotina</taxon>
        <taxon>Glomeromycetes</taxon>
        <taxon>Glomerales</taxon>
        <taxon>Glomeraceae</taxon>
        <taxon>Rhizophagus</taxon>
    </lineage>
</organism>
<keyword evidence="2" id="KW-1185">Reference proteome</keyword>
<accession>A0A2Z6Q819</accession>